<feature type="compositionally biased region" description="Gly residues" evidence="2">
    <location>
        <begin position="137"/>
        <end position="150"/>
    </location>
</feature>
<evidence type="ECO:0000313" key="7">
    <source>
        <dbReference type="EMBL" id="CAF2125293.1"/>
    </source>
</evidence>
<dbReference type="EMBL" id="CAJNRE010014141">
    <property type="protein sequence ID" value="CAF2125293.1"/>
    <property type="molecule type" value="Genomic_DNA"/>
</dbReference>
<dbReference type="GO" id="GO:0051087">
    <property type="term" value="F:protein-folding chaperone binding"/>
    <property type="evidence" value="ECO:0007669"/>
    <property type="project" value="TreeGrafter"/>
</dbReference>
<dbReference type="Proteomes" id="UP000663834">
    <property type="component" value="Unassembled WGS sequence"/>
</dbReference>
<feature type="compositionally biased region" description="Acidic residues" evidence="2">
    <location>
        <begin position="153"/>
        <end position="167"/>
    </location>
</feature>
<dbReference type="SUPFAM" id="SSF49764">
    <property type="entry name" value="HSP20-like chaperones"/>
    <property type="match status" value="1"/>
</dbReference>
<dbReference type="Proteomes" id="UP000663824">
    <property type="component" value="Unassembled WGS sequence"/>
</dbReference>
<dbReference type="Proteomes" id="UP000663856">
    <property type="component" value="Unassembled WGS sequence"/>
</dbReference>
<dbReference type="Proteomes" id="UP000676336">
    <property type="component" value="Unassembled WGS sequence"/>
</dbReference>
<dbReference type="InterPro" id="IPR045250">
    <property type="entry name" value="p23-like"/>
</dbReference>
<dbReference type="Pfam" id="PF04969">
    <property type="entry name" value="CS"/>
    <property type="match status" value="1"/>
</dbReference>
<dbReference type="InterPro" id="IPR008978">
    <property type="entry name" value="HSP20-like_chaperone"/>
</dbReference>
<evidence type="ECO:0000313" key="10">
    <source>
        <dbReference type="EMBL" id="CAF4178081.1"/>
    </source>
</evidence>
<comment type="caution">
    <text evidence="5">The sequence shown here is derived from an EMBL/GenBank/DDBJ whole genome shotgun (WGS) entry which is preliminary data.</text>
</comment>
<evidence type="ECO:0000313" key="6">
    <source>
        <dbReference type="EMBL" id="CAF2046101.1"/>
    </source>
</evidence>
<comment type="similarity">
    <text evidence="1">Belongs to the p23/wos2 family.</text>
</comment>
<dbReference type="PANTHER" id="PTHR22932">
    <property type="entry name" value="TELOMERASE-BINDING PROTEIN P23 HSP90 CO-CHAPERONE"/>
    <property type="match status" value="1"/>
</dbReference>
<dbReference type="AlphaFoldDB" id="A0A816DL40"/>
<gene>
    <name evidence="4" type="ORF">CJN711_LOCUS27086</name>
    <name evidence="5" type="ORF">KQP761_LOCUS26972</name>
    <name evidence="7" type="ORF">MBJ925_LOCUS26653</name>
    <name evidence="11" type="ORF">OVN521_LOCUS31450</name>
    <name evidence="10" type="ORF">SMN809_LOCUS20893</name>
    <name evidence="9" type="ORF">UXM345_LOCUS9877</name>
    <name evidence="6" type="ORF">WKI299_LOCUS9243</name>
    <name evidence="8" type="ORF">XDN619_LOCUS26922</name>
</gene>
<dbReference type="EMBL" id="CAJOBF010000918">
    <property type="protein sequence ID" value="CAF3888644.1"/>
    <property type="molecule type" value="Genomic_DNA"/>
</dbReference>
<evidence type="ECO:0000313" key="11">
    <source>
        <dbReference type="EMBL" id="CAF4305151.1"/>
    </source>
</evidence>
<dbReference type="Proteomes" id="UP000663887">
    <property type="component" value="Unassembled WGS sequence"/>
</dbReference>
<evidence type="ECO:0000313" key="9">
    <source>
        <dbReference type="EMBL" id="CAF3888644.1"/>
    </source>
</evidence>
<proteinExistence type="inferred from homology"/>
<evidence type="ECO:0000259" key="3">
    <source>
        <dbReference type="PROSITE" id="PS51203"/>
    </source>
</evidence>
<evidence type="ECO:0000313" key="5">
    <source>
        <dbReference type="EMBL" id="CAF1635414.1"/>
    </source>
</evidence>
<dbReference type="EMBL" id="CAJNRF010003014">
    <property type="protein sequence ID" value="CAF2046101.1"/>
    <property type="molecule type" value="Genomic_DNA"/>
</dbReference>
<dbReference type="CDD" id="cd06465">
    <property type="entry name" value="p23_hB-ind1_like"/>
    <property type="match status" value="1"/>
</dbReference>
<organism evidence="5 12">
    <name type="scientific">Rotaria magnacalcarata</name>
    <dbReference type="NCBI Taxonomy" id="392030"/>
    <lineage>
        <taxon>Eukaryota</taxon>
        <taxon>Metazoa</taxon>
        <taxon>Spiralia</taxon>
        <taxon>Gnathifera</taxon>
        <taxon>Rotifera</taxon>
        <taxon>Eurotatoria</taxon>
        <taxon>Bdelloidea</taxon>
        <taxon>Philodinida</taxon>
        <taxon>Philodinidae</taxon>
        <taxon>Rotaria</taxon>
    </lineage>
</organism>
<dbReference type="PANTHER" id="PTHR22932:SF1">
    <property type="entry name" value="CO-CHAPERONE PROTEIN DAF-41"/>
    <property type="match status" value="1"/>
</dbReference>
<dbReference type="EMBL" id="CAJNOV010012850">
    <property type="protein sequence ID" value="CAF1498130.1"/>
    <property type="molecule type" value="Genomic_DNA"/>
</dbReference>
<dbReference type="FunFam" id="2.60.40.790:FF:000013">
    <property type="entry name" value="Very-long-chain (3R)-3-hydroxyacyl-CoA dehydratase"/>
    <property type="match status" value="1"/>
</dbReference>
<evidence type="ECO:0000256" key="2">
    <source>
        <dbReference type="SAM" id="MobiDB-lite"/>
    </source>
</evidence>
<dbReference type="OrthoDB" id="1564555at2759"/>
<dbReference type="EMBL" id="CAJOBI010014675">
    <property type="protein sequence ID" value="CAF4178081.1"/>
    <property type="molecule type" value="Genomic_DNA"/>
</dbReference>
<feature type="compositionally biased region" description="Polar residues" evidence="2">
    <location>
        <begin position="174"/>
        <end position="185"/>
    </location>
</feature>
<dbReference type="EMBL" id="CAJNOW010014817">
    <property type="protein sequence ID" value="CAF1635414.1"/>
    <property type="molecule type" value="Genomic_DNA"/>
</dbReference>
<dbReference type="Gene3D" id="2.60.40.790">
    <property type="match status" value="1"/>
</dbReference>
<dbReference type="GO" id="GO:0006457">
    <property type="term" value="P:protein folding"/>
    <property type="evidence" value="ECO:0007669"/>
    <property type="project" value="TreeGrafter"/>
</dbReference>
<dbReference type="EMBL" id="CAJOBG010015819">
    <property type="protein sequence ID" value="CAF4305151.1"/>
    <property type="molecule type" value="Genomic_DNA"/>
</dbReference>
<feature type="region of interest" description="Disordered" evidence="2">
    <location>
        <begin position="115"/>
        <end position="217"/>
    </location>
</feature>
<evidence type="ECO:0000313" key="13">
    <source>
        <dbReference type="Proteomes" id="UP000663866"/>
    </source>
</evidence>
<accession>A0A816DL40</accession>
<dbReference type="InterPro" id="IPR007052">
    <property type="entry name" value="CS_dom"/>
</dbReference>
<dbReference type="GO" id="GO:0005829">
    <property type="term" value="C:cytosol"/>
    <property type="evidence" value="ECO:0007669"/>
    <property type="project" value="TreeGrafter"/>
</dbReference>
<dbReference type="Proteomes" id="UP000663866">
    <property type="component" value="Unassembled WGS sequence"/>
</dbReference>
<dbReference type="EMBL" id="CAJNRG010012675">
    <property type="protein sequence ID" value="CAF2142122.1"/>
    <property type="molecule type" value="Genomic_DNA"/>
</dbReference>
<reference evidence="5" key="1">
    <citation type="submission" date="2021-02" db="EMBL/GenBank/DDBJ databases">
        <authorList>
            <person name="Nowell W R."/>
        </authorList>
    </citation>
    <scope>NUCLEOTIDE SEQUENCE</scope>
</reference>
<evidence type="ECO:0000256" key="1">
    <source>
        <dbReference type="ARBA" id="ARBA00025733"/>
    </source>
</evidence>
<keyword evidence="13" id="KW-1185">Reference proteome</keyword>
<protein>
    <recommendedName>
        <fullName evidence="3">CS domain-containing protein</fullName>
    </recommendedName>
</protein>
<name>A0A816DL40_9BILA</name>
<evidence type="ECO:0000313" key="8">
    <source>
        <dbReference type="EMBL" id="CAF2142122.1"/>
    </source>
</evidence>
<feature type="compositionally biased region" description="Basic and acidic residues" evidence="2">
    <location>
        <begin position="186"/>
        <end position="217"/>
    </location>
</feature>
<dbReference type="PROSITE" id="PS51203">
    <property type="entry name" value="CS"/>
    <property type="match status" value="1"/>
</dbReference>
<dbReference type="Proteomes" id="UP000663842">
    <property type="component" value="Unassembled WGS sequence"/>
</dbReference>
<dbReference type="GO" id="GO:0051131">
    <property type="term" value="P:chaperone-mediated protein complex assembly"/>
    <property type="evidence" value="ECO:0007669"/>
    <property type="project" value="TreeGrafter"/>
</dbReference>
<feature type="domain" description="CS" evidence="3">
    <location>
        <begin position="5"/>
        <end position="98"/>
    </location>
</feature>
<evidence type="ECO:0000313" key="12">
    <source>
        <dbReference type="Proteomes" id="UP000663834"/>
    </source>
</evidence>
<sequence length="217" mass="24225">MPEQTHIPHILWAQQRETVLLTVAVPDIEKVDVKFEENSVTFNGQATSAKEKNTYAVKIDLYEKIDPEACKYENIGQKYWRLLLKKKDTTAAFWPRVTKEKTRLHWLQTDFDHWKDEDESDDEKPGFGGNFQDMFSGGMGGMEGMGGMGGMDDMPDMGEDSDDDDGGLADSEAPTATTENGVNGENHQEQNKSDNKQGDEEEAAEKTKAGIEEPAGK</sequence>
<evidence type="ECO:0000313" key="4">
    <source>
        <dbReference type="EMBL" id="CAF1498130.1"/>
    </source>
</evidence>
<dbReference type="GO" id="GO:0051879">
    <property type="term" value="F:Hsp90 protein binding"/>
    <property type="evidence" value="ECO:0007669"/>
    <property type="project" value="InterPro"/>
</dbReference>
<dbReference type="GO" id="GO:0005634">
    <property type="term" value="C:nucleus"/>
    <property type="evidence" value="ECO:0007669"/>
    <property type="project" value="TreeGrafter"/>
</dbReference>
<dbReference type="Proteomes" id="UP000663855">
    <property type="component" value="Unassembled WGS sequence"/>
</dbReference>